<protein>
    <submittedName>
        <fullName evidence="2">Uncharacterized protein</fullName>
    </submittedName>
</protein>
<organism evidence="2 3">
    <name type="scientific">Mortierella isabellina</name>
    <name type="common">Filamentous fungus</name>
    <name type="synonym">Umbelopsis isabellina</name>
    <dbReference type="NCBI Taxonomy" id="91625"/>
    <lineage>
        <taxon>Eukaryota</taxon>
        <taxon>Fungi</taxon>
        <taxon>Fungi incertae sedis</taxon>
        <taxon>Mucoromycota</taxon>
        <taxon>Mucoromycotina</taxon>
        <taxon>Umbelopsidomycetes</taxon>
        <taxon>Umbelopsidales</taxon>
        <taxon>Umbelopsidaceae</taxon>
        <taxon>Umbelopsis</taxon>
    </lineage>
</organism>
<evidence type="ECO:0000256" key="1">
    <source>
        <dbReference type="ARBA" id="ARBA00034736"/>
    </source>
</evidence>
<dbReference type="OrthoDB" id="6417021at2759"/>
<dbReference type="GO" id="GO:0110078">
    <property type="term" value="C:TTT Hsp90 cochaperone complex"/>
    <property type="evidence" value="ECO:0007669"/>
    <property type="project" value="InterPro"/>
</dbReference>
<dbReference type="Pfam" id="PF10521">
    <property type="entry name" value="Tti2"/>
    <property type="match status" value="1"/>
</dbReference>
<accession>A0A8H7UN58</accession>
<dbReference type="Proteomes" id="UP000654370">
    <property type="component" value="Unassembled WGS sequence"/>
</dbReference>
<comment type="similarity">
    <text evidence="1">Belongs to the TTI2 family.</text>
</comment>
<comment type="caution">
    <text evidence="2">The sequence shown here is derived from an EMBL/GenBank/DDBJ whole genome shotgun (WGS) entry which is preliminary data.</text>
</comment>
<proteinExistence type="inferred from homology"/>
<dbReference type="PANTHER" id="PTHR32226:SF2">
    <property type="entry name" value="TELO2-INTERACTING PROTEIN 2"/>
    <property type="match status" value="1"/>
</dbReference>
<evidence type="ECO:0000313" key="3">
    <source>
        <dbReference type="Proteomes" id="UP000654370"/>
    </source>
</evidence>
<dbReference type="InterPro" id="IPR018870">
    <property type="entry name" value="Tti2"/>
</dbReference>
<dbReference type="AlphaFoldDB" id="A0A8H7UN58"/>
<evidence type="ECO:0000313" key="2">
    <source>
        <dbReference type="EMBL" id="KAG2184944.1"/>
    </source>
</evidence>
<reference evidence="2" key="1">
    <citation type="submission" date="2020-12" db="EMBL/GenBank/DDBJ databases">
        <title>Metabolic potential, ecology and presence of endohyphal bacteria is reflected in genomic diversity of Mucoromycotina.</title>
        <authorList>
            <person name="Muszewska A."/>
            <person name="Okrasinska A."/>
            <person name="Steczkiewicz K."/>
            <person name="Drgas O."/>
            <person name="Orlowska M."/>
            <person name="Perlinska-Lenart U."/>
            <person name="Aleksandrzak-Piekarczyk T."/>
            <person name="Szatraj K."/>
            <person name="Zielenkiewicz U."/>
            <person name="Pilsyk S."/>
            <person name="Malc E."/>
            <person name="Mieczkowski P."/>
            <person name="Kruszewska J.S."/>
            <person name="Biernat P."/>
            <person name="Pawlowska J."/>
        </authorList>
    </citation>
    <scope>NUCLEOTIDE SEQUENCE</scope>
    <source>
        <strain evidence="2">WA0000067209</strain>
    </source>
</reference>
<dbReference type="GO" id="GO:0005829">
    <property type="term" value="C:cytosol"/>
    <property type="evidence" value="ECO:0007669"/>
    <property type="project" value="TreeGrafter"/>
</dbReference>
<name>A0A8H7UN58_MORIS</name>
<gene>
    <name evidence="2" type="ORF">INT43_000857</name>
</gene>
<dbReference type="PANTHER" id="PTHR32226">
    <property type="entry name" value="TELO2-INTERACTING PROTEIN 2"/>
    <property type="match status" value="1"/>
</dbReference>
<dbReference type="GO" id="GO:0005634">
    <property type="term" value="C:nucleus"/>
    <property type="evidence" value="ECO:0007669"/>
    <property type="project" value="TreeGrafter"/>
</dbReference>
<dbReference type="InterPro" id="IPR016024">
    <property type="entry name" value="ARM-type_fold"/>
</dbReference>
<dbReference type="EMBL" id="JAEPQZ010000002">
    <property type="protein sequence ID" value="KAG2184944.1"/>
    <property type="molecule type" value="Genomic_DNA"/>
</dbReference>
<sequence>MEVLVSMHSQMSTSNWTTIVDQCKWPCCQEFHTTEEKQSHVLQQHLGKIVDEQIRPAYQKHKHPALNKPLPGARFTDNSLDLAFHENQNWKERNVLGYASIDVLEWVVQLASPPQLDQTYPMLAPAILITVDDFDADYKVRGVHLIQCLITKVQSNLLITSGLGKVFLETLFHCLTYIRADAARPDLVQASYQSCRDLISLLADVESKSRIHMCERLLTEGILLSGTAELWEIRRIGIEQIPFICNELGIMTVQYVKSILVLICDILESSHASSEMKIAAGKVLTPVMQSCRPRSVPDSYTHLQKLLLSNNGITEYRFIEVRSLSLW</sequence>
<keyword evidence="3" id="KW-1185">Reference proteome</keyword>
<dbReference type="SUPFAM" id="SSF48371">
    <property type="entry name" value="ARM repeat"/>
    <property type="match status" value="1"/>
</dbReference>